<dbReference type="AlphaFoldDB" id="A0A0K0FLT6"/>
<protein>
    <submittedName>
        <fullName evidence="2">SH3 domain-containing protein</fullName>
    </submittedName>
</protein>
<evidence type="ECO:0000313" key="1">
    <source>
        <dbReference type="Proteomes" id="UP000035680"/>
    </source>
</evidence>
<sequence>MGLKYAGFLVTSCPLKKDSKARVMKSRNHRENLLTACYVSKELKFTKEGKEIMILQNKTDEWY</sequence>
<dbReference type="Proteomes" id="UP000035680">
    <property type="component" value="Unassembled WGS sequence"/>
</dbReference>
<accession>A0A0K0FLT6</accession>
<reference evidence="1" key="1">
    <citation type="submission" date="2014-07" db="EMBL/GenBank/DDBJ databases">
        <authorList>
            <person name="Martin A.A"/>
            <person name="De Silva N."/>
        </authorList>
    </citation>
    <scope>NUCLEOTIDE SEQUENCE</scope>
</reference>
<proteinExistence type="predicted"/>
<organism evidence="1 2">
    <name type="scientific">Strongyloides venezuelensis</name>
    <name type="common">Threadworm</name>
    <dbReference type="NCBI Taxonomy" id="75913"/>
    <lineage>
        <taxon>Eukaryota</taxon>
        <taxon>Metazoa</taxon>
        <taxon>Ecdysozoa</taxon>
        <taxon>Nematoda</taxon>
        <taxon>Chromadorea</taxon>
        <taxon>Rhabditida</taxon>
        <taxon>Tylenchina</taxon>
        <taxon>Panagrolaimomorpha</taxon>
        <taxon>Strongyloidoidea</taxon>
        <taxon>Strongyloididae</taxon>
        <taxon>Strongyloides</taxon>
    </lineage>
</organism>
<name>A0A0K0FLT6_STRVS</name>
<reference evidence="2" key="2">
    <citation type="submission" date="2015-08" db="UniProtKB">
        <authorList>
            <consortium name="WormBaseParasite"/>
        </authorList>
    </citation>
    <scope>IDENTIFICATION</scope>
</reference>
<dbReference type="STRING" id="75913.A0A0K0FLT6"/>
<evidence type="ECO:0000313" key="2">
    <source>
        <dbReference type="WBParaSite" id="SVE_1000125250.1"/>
    </source>
</evidence>
<dbReference type="WBParaSite" id="SVE_1000125250.1">
    <property type="protein sequence ID" value="SVE_1000125250.1"/>
    <property type="gene ID" value="SVE_1000125250"/>
</dbReference>
<keyword evidence="1" id="KW-1185">Reference proteome</keyword>